<dbReference type="STRING" id="218851.A0A2G5C2F1"/>
<feature type="region of interest" description="Disordered" evidence="1">
    <location>
        <begin position="82"/>
        <end position="107"/>
    </location>
</feature>
<keyword evidence="3" id="KW-1185">Reference proteome</keyword>
<reference evidence="2 3" key="1">
    <citation type="submission" date="2017-09" db="EMBL/GenBank/DDBJ databases">
        <title>WGS assembly of Aquilegia coerulea Goldsmith.</title>
        <authorList>
            <person name="Hodges S."/>
            <person name="Kramer E."/>
            <person name="Nordborg M."/>
            <person name="Tomkins J."/>
            <person name="Borevitz J."/>
            <person name="Derieg N."/>
            <person name="Yan J."/>
            <person name="Mihaltcheva S."/>
            <person name="Hayes R.D."/>
            <person name="Rokhsar D."/>
        </authorList>
    </citation>
    <scope>NUCLEOTIDE SEQUENCE [LARGE SCALE GENOMIC DNA]</scope>
    <source>
        <strain evidence="3">cv. Goldsmith</strain>
    </source>
</reference>
<name>A0A2G5C2F1_AQUCA</name>
<evidence type="ECO:0000256" key="1">
    <source>
        <dbReference type="SAM" id="MobiDB-lite"/>
    </source>
</evidence>
<dbReference type="Proteomes" id="UP000230069">
    <property type="component" value="Unassembled WGS sequence"/>
</dbReference>
<evidence type="ECO:0008006" key="4">
    <source>
        <dbReference type="Google" id="ProtNLM"/>
    </source>
</evidence>
<organism evidence="2 3">
    <name type="scientific">Aquilegia coerulea</name>
    <name type="common">Rocky mountain columbine</name>
    <dbReference type="NCBI Taxonomy" id="218851"/>
    <lineage>
        <taxon>Eukaryota</taxon>
        <taxon>Viridiplantae</taxon>
        <taxon>Streptophyta</taxon>
        <taxon>Embryophyta</taxon>
        <taxon>Tracheophyta</taxon>
        <taxon>Spermatophyta</taxon>
        <taxon>Magnoliopsida</taxon>
        <taxon>Ranunculales</taxon>
        <taxon>Ranunculaceae</taxon>
        <taxon>Thalictroideae</taxon>
        <taxon>Aquilegia</taxon>
    </lineage>
</organism>
<gene>
    <name evidence="2" type="ORF">AQUCO_11400003v1</name>
</gene>
<dbReference type="InParanoid" id="A0A2G5C2F1"/>
<proteinExistence type="predicted"/>
<dbReference type="AlphaFoldDB" id="A0A2G5C2F1"/>
<sequence>MFIVRFGLKISKSSPLSTSKASLTGRSRGFACATFASTEDALDQSTKGNQGIGFITFKSPDSVETHNLEGATIVVDRATLKDKDVRPPLPSRVTHGGNGKNNASGTRYAASGSFRMYDHPAEAVYTRGLSKVMRGALGRAQFSTASSPETWSFPMPP</sequence>
<accession>A0A2G5C2F1</accession>
<protein>
    <recommendedName>
        <fullName evidence="4">RRM domain-containing protein</fullName>
    </recommendedName>
</protein>
<evidence type="ECO:0000313" key="2">
    <source>
        <dbReference type="EMBL" id="PIA25425.1"/>
    </source>
</evidence>
<dbReference type="OrthoDB" id="1875751at2759"/>
<dbReference type="EMBL" id="KZ305130">
    <property type="protein sequence ID" value="PIA25425.1"/>
    <property type="molecule type" value="Genomic_DNA"/>
</dbReference>
<evidence type="ECO:0000313" key="3">
    <source>
        <dbReference type="Proteomes" id="UP000230069"/>
    </source>
</evidence>